<comment type="caution">
    <text evidence="2">The sequence shown here is derived from an EMBL/GenBank/DDBJ whole genome shotgun (WGS) entry which is preliminary data.</text>
</comment>
<dbReference type="PANTHER" id="PTHR45786:SF74">
    <property type="entry name" value="ATP-DEPENDENT DNA HELICASE"/>
    <property type="match status" value="1"/>
</dbReference>
<protein>
    <submittedName>
        <fullName evidence="2">Helitron_like_N domain-containing protein</fullName>
    </submittedName>
</protein>
<organism evidence="2 3">
    <name type="scientific">Trichonephila clavipes</name>
    <name type="common">Golden silk orbweaver</name>
    <name type="synonym">Nephila clavipes</name>
    <dbReference type="NCBI Taxonomy" id="2585209"/>
    <lineage>
        <taxon>Eukaryota</taxon>
        <taxon>Metazoa</taxon>
        <taxon>Ecdysozoa</taxon>
        <taxon>Arthropoda</taxon>
        <taxon>Chelicerata</taxon>
        <taxon>Arachnida</taxon>
        <taxon>Araneae</taxon>
        <taxon>Araneomorphae</taxon>
        <taxon>Entelegynae</taxon>
        <taxon>Araneoidea</taxon>
        <taxon>Nephilidae</taxon>
        <taxon>Trichonephila</taxon>
    </lineage>
</organism>
<keyword evidence="3" id="KW-1185">Reference proteome</keyword>
<dbReference type="EMBL" id="BMAU01021401">
    <property type="protein sequence ID" value="GFY32140.1"/>
    <property type="molecule type" value="Genomic_DNA"/>
</dbReference>
<evidence type="ECO:0000313" key="3">
    <source>
        <dbReference type="Proteomes" id="UP000887159"/>
    </source>
</evidence>
<feature type="domain" description="Helitron helicase-like" evidence="1">
    <location>
        <begin position="105"/>
        <end position="287"/>
    </location>
</feature>
<accession>A0A8X6WCC1</accession>
<sequence>MPADDYAVVIRADKRPVGQHERQFNAPTIDEVAIVIVGEEFESRDIILRRRSGDIQRVSESHRSYDGLQYPILFWRGDDGYHFNIKMINPQTGEGTNKKVSAMNYYSYRLMIRQNAENHILKCRQLFHQYIVDMYAKIETERLLYIRLNQTELCSEQYIHLRDAIVNDGNVNPNELGRMAILPSTFTGSPRHMHEYAQDAMTYVRAYGRPDLFVTFTCNPTWNEIKELLLVGQSSSDRHDITARVFKQKLKCLMDFIINHHVFGEARCWMYSIEWQKRGLPHAHILVWLINKITPDQIDQIISAEIPDKHIDPNLFDVVTKNMIHGPCGAFNNNSSCMSDGKCTKRYPRKLASDTITDNNGYPLYRRRSVKDGGKSVILKVRNIDIEVDNRWIVPYSPLLSKTFKAHINVEYCNSVKSIKYICKYENKGSDMAVFGVGNTAAPLDEINQYQLGRYISSNEAVWRILSFPIHERHPTVIHLAVHLENGQRVYLTADNVRARALVPPATTFNCVLLIVPR</sequence>
<dbReference type="AlphaFoldDB" id="A0A8X6WCC1"/>
<name>A0A8X6WCC1_TRICX</name>
<dbReference type="PANTHER" id="PTHR45786">
    <property type="entry name" value="DNA BINDING PROTEIN-LIKE"/>
    <property type="match status" value="1"/>
</dbReference>
<reference evidence="2" key="1">
    <citation type="submission" date="2020-08" db="EMBL/GenBank/DDBJ databases">
        <title>Multicomponent nature underlies the extraordinary mechanical properties of spider dragline silk.</title>
        <authorList>
            <person name="Kono N."/>
            <person name="Nakamura H."/>
            <person name="Mori M."/>
            <person name="Yoshida Y."/>
            <person name="Ohtoshi R."/>
            <person name="Malay A.D."/>
            <person name="Moran D.A.P."/>
            <person name="Tomita M."/>
            <person name="Numata K."/>
            <person name="Arakawa K."/>
        </authorList>
    </citation>
    <scope>NUCLEOTIDE SEQUENCE</scope>
</reference>
<dbReference type="Proteomes" id="UP000887159">
    <property type="component" value="Unassembled WGS sequence"/>
</dbReference>
<evidence type="ECO:0000259" key="1">
    <source>
        <dbReference type="Pfam" id="PF14214"/>
    </source>
</evidence>
<dbReference type="InterPro" id="IPR025476">
    <property type="entry name" value="Helitron_helicase-like"/>
</dbReference>
<evidence type="ECO:0000313" key="2">
    <source>
        <dbReference type="EMBL" id="GFY32140.1"/>
    </source>
</evidence>
<proteinExistence type="predicted"/>
<dbReference type="Pfam" id="PF14214">
    <property type="entry name" value="Helitron_like_N"/>
    <property type="match status" value="1"/>
</dbReference>
<gene>
    <name evidence="2" type="primary">ORF183876</name>
    <name evidence="2" type="ORF">TNCV_2622771</name>
</gene>